<dbReference type="FunFam" id="3.30.70.240:FF:000002">
    <property type="entry name" value="GTP-binding protein TypA"/>
    <property type="match status" value="1"/>
</dbReference>
<dbReference type="InterPro" id="IPR004161">
    <property type="entry name" value="EFTu-like_2"/>
</dbReference>
<accession>F0SRJ4</accession>
<keyword evidence="2" id="KW-0547">Nucleotide-binding</keyword>
<evidence type="ECO:0000313" key="5">
    <source>
        <dbReference type="Proteomes" id="UP000006860"/>
    </source>
</evidence>
<evidence type="ECO:0000313" key="4">
    <source>
        <dbReference type="EMBL" id="ADY58055.1"/>
    </source>
</evidence>
<dbReference type="Proteomes" id="UP000006860">
    <property type="component" value="Chromosome"/>
</dbReference>
<dbReference type="Gene3D" id="3.40.50.300">
    <property type="entry name" value="P-loop containing nucleotide triphosphate hydrolases"/>
    <property type="match status" value="1"/>
</dbReference>
<dbReference type="SMART" id="SM00838">
    <property type="entry name" value="EFG_C"/>
    <property type="match status" value="1"/>
</dbReference>
<comment type="subcellular location">
    <subcellularLocation>
        <location evidence="2">Cytoplasm</location>
    </subcellularLocation>
    <text evidence="2">Binds to ribosomes.</text>
</comment>
<dbReference type="FunFam" id="3.30.70.870:FF:000003">
    <property type="entry name" value="GTP-binding protein TypA"/>
    <property type="match status" value="1"/>
</dbReference>
<dbReference type="GO" id="GO:0005829">
    <property type="term" value="C:cytosol"/>
    <property type="evidence" value="ECO:0007669"/>
    <property type="project" value="TreeGrafter"/>
</dbReference>
<dbReference type="PROSITE" id="PS00301">
    <property type="entry name" value="G_TR_1"/>
    <property type="match status" value="1"/>
</dbReference>
<comment type="catalytic activity">
    <reaction evidence="2">
        <text>GTP + H2O = GDP + phosphate + H(+)</text>
        <dbReference type="Rhea" id="RHEA:19669"/>
        <dbReference type="ChEBI" id="CHEBI:15377"/>
        <dbReference type="ChEBI" id="CHEBI:15378"/>
        <dbReference type="ChEBI" id="CHEBI:37565"/>
        <dbReference type="ChEBI" id="CHEBI:43474"/>
        <dbReference type="ChEBI" id="CHEBI:58189"/>
    </reaction>
</comment>
<dbReference type="STRING" id="756272.Plabr_0428"/>
<feature type="binding site" evidence="2">
    <location>
        <begin position="33"/>
        <end position="38"/>
    </location>
    <ligand>
        <name>GTP</name>
        <dbReference type="ChEBI" id="CHEBI:37565"/>
    </ligand>
</feature>
<proteinExistence type="inferred from homology"/>
<dbReference type="PANTHER" id="PTHR42908">
    <property type="entry name" value="TRANSLATION ELONGATION FACTOR-RELATED"/>
    <property type="match status" value="1"/>
</dbReference>
<dbReference type="OrthoDB" id="9804431at2"/>
<dbReference type="InterPro" id="IPR006298">
    <property type="entry name" value="BipA"/>
</dbReference>
<protein>
    <recommendedName>
        <fullName evidence="2">Large ribosomal subunit assembly factor BipA</fullName>
        <ecNumber evidence="2">3.6.5.-</ecNumber>
    </recommendedName>
    <alternativeName>
        <fullName evidence="2">GTP-binding protein BipA</fullName>
    </alternativeName>
</protein>
<dbReference type="HOGENOM" id="CLU_017016_4_0_0"/>
<dbReference type="PRINTS" id="PR00315">
    <property type="entry name" value="ELONGATNFCT"/>
</dbReference>
<dbReference type="Gene3D" id="3.30.70.870">
    <property type="entry name" value="Elongation Factor G (Translational Gtpase), domain 3"/>
    <property type="match status" value="1"/>
</dbReference>
<name>F0SRJ4_RUBBR</name>
<keyword evidence="1 2" id="KW-0342">GTP-binding</keyword>
<dbReference type="Pfam" id="PF00009">
    <property type="entry name" value="GTP_EFTU"/>
    <property type="match status" value="1"/>
</dbReference>
<dbReference type="PROSITE" id="PS51722">
    <property type="entry name" value="G_TR_2"/>
    <property type="match status" value="1"/>
</dbReference>
<dbReference type="GO" id="GO:0000027">
    <property type="term" value="P:ribosomal large subunit assembly"/>
    <property type="evidence" value="ECO:0007669"/>
    <property type="project" value="UniProtKB-UniRule"/>
</dbReference>
<dbReference type="InterPro" id="IPR035651">
    <property type="entry name" value="BipA_V"/>
</dbReference>
<comment type="subunit">
    <text evidence="2">Monomer.</text>
</comment>
<dbReference type="SUPFAM" id="SSF50447">
    <property type="entry name" value="Translation proteins"/>
    <property type="match status" value="1"/>
</dbReference>
<dbReference type="PANTHER" id="PTHR42908:SF8">
    <property type="entry name" value="TR-TYPE G DOMAIN-CONTAINING PROTEIN"/>
    <property type="match status" value="1"/>
</dbReference>
<dbReference type="EC" id="3.6.5.-" evidence="2"/>
<comment type="function">
    <text evidence="2">A 50S ribosomal subunit assembly protein with GTPase activity, required for 50S subunit assembly at low temperatures, may also play a role in translation. Binds GTP and analogs. Binds the 70S ribosome between the 30S and 50S subunits, in a similar position as ribosome-bound EF-G; it contacts a number of ribosomal proteins, both rRNAs and the A-site tRNA.</text>
</comment>
<dbReference type="Pfam" id="PF00679">
    <property type="entry name" value="EFG_C"/>
    <property type="match status" value="1"/>
</dbReference>
<dbReference type="InterPro" id="IPR031157">
    <property type="entry name" value="G_TR_CS"/>
</dbReference>
<dbReference type="GO" id="GO:0005525">
    <property type="term" value="F:GTP binding"/>
    <property type="evidence" value="ECO:0007669"/>
    <property type="project" value="UniProtKB-UniRule"/>
</dbReference>
<evidence type="ECO:0000256" key="1">
    <source>
        <dbReference type="ARBA" id="ARBA00023134"/>
    </source>
</evidence>
<dbReference type="CDD" id="cd03691">
    <property type="entry name" value="BipA_TypA_II"/>
    <property type="match status" value="1"/>
</dbReference>
<dbReference type="InterPro" id="IPR042116">
    <property type="entry name" value="TypA/BipA_C"/>
</dbReference>
<gene>
    <name evidence="2" type="primary">bipA</name>
    <name evidence="4" type="ordered locus">Plabr_0428</name>
</gene>
<dbReference type="InterPro" id="IPR048876">
    <property type="entry name" value="BipA_C"/>
</dbReference>
<dbReference type="GO" id="GO:1990904">
    <property type="term" value="C:ribonucleoprotein complex"/>
    <property type="evidence" value="ECO:0007669"/>
    <property type="project" value="TreeGrafter"/>
</dbReference>
<dbReference type="Gene3D" id="3.30.70.240">
    <property type="match status" value="1"/>
</dbReference>
<dbReference type="HAMAP" id="MF_00849">
    <property type="entry name" value="BipA"/>
    <property type="match status" value="1"/>
</dbReference>
<dbReference type="InterPro" id="IPR000640">
    <property type="entry name" value="EFG_V-like"/>
</dbReference>
<dbReference type="InterPro" id="IPR035647">
    <property type="entry name" value="EFG_III/V"/>
</dbReference>
<dbReference type="eggNOG" id="COG1217">
    <property type="taxonomic scope" value="Bacteria"/>
</dbReference>
<dbReference type="CDD" id="cd01891">
    <property type="entry name" value="TypA_BipA"/>
    <property type="match status" value="1"/>
</dbReference>
<dbReference type="NCBIfam" id="TIGR00231">
    <property type="entry name" value="small_GTP"/>
    <property type="match status" value="1"/>
</dbReference>
<keyword evidence="2" id="KW-0963">Cytoplasm</keyword>
<dbReference type="InterPro" id="IPR005225">
    <property type="entry name" value="Small_GTP-bd"/>
</dbReference>
<dbReference type="FunFam" id="2.40.50.250:FF:000001">
    <property type="entry name" value="GTP-binding protein TypA"/>
    <property type="match status" value="1"/>
</dbReference>
<dbReference type="Pfam" id="PF21018">
    <property type="entry name" value="BipA_C"/>
    <property type="match status" value="1"/>
</dbReference>
<dbReference type="InterPro" id="IPR000795">
    <property type="entry name" value="T_Tr_GTP-bd_dom"/>
</dbReference>
<dbReference type="RefSeq" id="WP_013626799.1">
    <property type="nucleotide sequence ID" value="NC_015174.1"/>
</dbReference>
<feature type="domain" description="Tr-type G" evidence="3">
    <location>
        <begin position="21"/>
        <end position="216"/>
    </location>
</feature>
<keyword evidence="2" id="KW-0699">rRNA-binding</keyword>
<dbReference type="Pfam" id="PF03144">
    <property type="entry name" value="GTP_EFTU_D2"/>
    <property type="match status" value="1"/>
</dbReference>
<feature type="binding site" evidence="2">
    <location>
        <begin position="146"/>
        <end position="149"/>
    </location>
    <ligand>
        <name>GTP</name>
        <dbReference type="ChEBI" id="CHEBI:37565"/>
    </ligand>
</feature>
<dbReference type="SUPFAM" id="SSF52540">
    <property type="entry name" value="P-loop containing nucleoside triphosphate hydrolases"/>
    <property type="match status" value="1"/>
</dbReference>
<dbReference type="GO" id="GO:0003924">
    <property type="term" value="F:GTPase activity"/>
    <property type="evidence" value="ECO:0007669"/>
    <property type="project" value="UniProtKB-UniRule"/>
</dbReference>
<dbReference type="SUPFAM" id="SSF54980">
    <property type="entry name" value="EF-G C-terminal domain-like"/>
    <property type="match status" value="2"/>
</dbReference>
<keyword evidence="5" id="KW-1185">Reference proteome</keyword>
<dbReference type="AlphaFoldDB" id="F0SRJ4"/>
<keyword evidence="2" id="KW-0378">Hydrolase</keyword>
<dbReference type="InterPro" id="IPR047042">
    <property type="entry name" value="BipA_II"/>
</dbReference>
<evidence type="ECO:0000256" key="2">
    <source>
        <dbReference type="HAMAP-Rule" id="MF_00849"/>
    </source>
</evidence>
<dbReference type="NCBIfam" id="TIGR01394">
    <property type="entry name" value="TypA_BipA"/>
    <property type="match status" value="1"/>
</dbReference>
<evidence type="ECO:0000259" key="3">
    <source>
        <dbReference type="PROSITE" id="PS51722"/>
    </source>
</evidence>
<sequence>MSTSTPSAASSSLAENGKRRNDLRNIAIIAHVDHGKTTLVDALLKQSGQFRDSQLQEDCILDSNDLERERGITILSKNIALNFEGTKINIIDTPGHADFGGEVERVLSMADGVILLVDAFEGPRPQTRFVMTKALEQGLKPVVVINKIDRPDCRPDEVLSQVFDLLVELGADDETLDFPYVYASGRSGYATHDPTERSGDIRPLLELIIEHVPGPVVEEKPFQMIVTTLAWSKYVGRIATGRVVSGEINTGEKVVLIRADGKRETSTVEQVETFNNLGRTPVDKAGAGDIVALVGLPDPDIGDTICHPTVTEALPRIKVDEPTISMTFTINSSPLAGKSGKFVTSRHLRDRLMRELQSNVALRVEETDAKECFRVSGRGLLHLSILIEEMRREGYELSVGKPEVIRKEIDGKWHEPFEVLEVDVPTDLVGSVMELITPRRGQMLDMNSTESGQSQVKFLIPARGLIGLRTRLLNATRGEAVVNHRFDSYQQLDGDLPGRANGVLISQLPGKSSAYALWKLQERSEMFIAPGTEVYEGMIVGENSRDNDMVVNPVREKKLTNVRASGSDDAILLKPPRDMSLEVALEYIERDEYVEVTPAAIRLRKIGLTENERKRKQN</sequence>
<dbReference type="InterPro" id="IPR009000">
    <property type="entry name" value="Transl_B-barrel_sf"/>
</dbReference>
<dbReference type="CDD" id="cd16263">
    <property type="entry name" value="BipA_III"/>
    <property type="match status" value="1"/>
</dbReference>
<dbReference type="Gene3D" id="2.40.50.250">
    <property type="entry name" value="bipa protein"/>
    <property type="match status" value="1"/>
</dbReference>
<dbReference type="InterPro" id="IPR047041">
    <property type="entry name" value="BipA_GTP-bd_dom"/>
</dbReference>
<dbReference type="CDD" id="cd03710">
    <property type="entry name" value="BipA_TypA_C"/>
    <property type="match status" value="1"/>
</dbReference>
<keyword evidence="2" id="KW-0820">tRNA-binding</keyword>
<organism evidence="4 5">
    <name type="scientific">Rubinisphaera brasiliensis (strain ATCC 49424 / DSM 5305 / JCM 21570 / IAM 15109 / NBRC 103401 / IFAM 1448)</name>
    <name type="common">Planctomyces brasiliensis</name>
    <dbReference type="NCBI Taxonomy" id="756272"/>
    <lineage>
        <taxon>Bacteria</taxon>
        <taxon>Pseudomonadati</taxon>
        <taxon>Planctomycetota</taxon>
        <taxon>Planctomycetia</taxon>
        <taxon>Planctomycetales</taxon>
        <taxon>Planctomycetaceae</taxon>
        <taxon>Rubinisphaera</taxon>
    </lineage>
</organism>
<dbReference type="InterPro" id="IPR027417">
    <property type="entry name" value="P-loop_NTPase"/>
</dbReference>
<dbReference type="GO" id="GO:0019843">
    <property type="term" value="F:rRNA binding"/>
    <property type="evidence" value="ECO:0007669"/>
    <property type="project" value="UniProtKB-KW"/>
</dbReference>
<dbReference type="EMBL" id="CP002546">
    <property type="protein sequence ID" value="ADY58055.1"/>
    <property type="molecule type" value="Genomic_DNA"/>
</dbReference>
<dbReference type="GO" id="GO:0043022">
    <property type="term" value="F:ribosome binding"/>
    <property type="evidence" value="ECO:0007669"/>
    <property type="project" value="UniProtKB-UniRule"/>
</dbReference>
<keyword evidence="2" id="KW-0694">RNA-binding</keyword>
<keyword evidence="2" id="KW-0690">Ribosome biogenesis</keyword>
<reference evidence="5" key="1">
    <citation type="submission" date="2011-02" db="EMBL/GenBank/DDBJ databases">
        <title>The complete genome of Planctomyces brasiliensis DSM 5305.</title>
        <authorList>
            <person name="Lucas S."/>
            <person name="Copeland A."/>
            <person name="Lapidus A."/>
            <person name="Bruce D."/>
            <person name="Goodwin L."/>
            <person name="Pitluck S."/>
            <person name="Kyrpides N."/>
            <person name="Mavromatis K."/>
            <person name="Pagani I."/>
            <person name="Ivanova N."/>
            <person name="Ovchinnikova G."/>
            <person name="Lu M."/>
            <person name="Detter J.C."/>
            <person name="Han C."/>
            <person name="Land M."/>
            <person name="Hauser L."/>
            <person name="Markowitz V."/>
            <person name="Cheng J.-F."/>
            <person name="Hugenholtz P."/>
            <person name="Woyke T."/>
            <person name="Wu D."/>
            <person name="Tindall B."/>
            <person name="Pomrenke H.G."/>
            <person name="Brambilla E."/>
            <person name="Klenk H.-P."/>
            <person name="Eisen J.A."/>
        </authorList>
    </citation>
    <scope>NUCLEOTIDE SEQUENCE [LARGE SCALE GENOMIC DNA]</scope>
    <source>
        <strain evidence="5">ATCC 49424 / DSM 5305 / JCM 21570 / NBRC 103401 / IFAM 1448</strain>
    </source>
</reference>
<dbReference type="FunFam" id="3.40.50.300:FF:000055">
    <property type="entry name" value="GTP-binding protein TypA"/>
    <property type="match status" value="1"/>
</dbReference>
<comment type="similarity">
    <text evidence="2">Belongs to the TRAFAC class translation factor GTPase superfamily. Classic translation factor GTPase family. BipA subfamily.</text>
</comment>
<dbReference type="InterPro" id="IPR047043">
    <property type="entry name" value="BipA_III"/>
</dbReference>
<dbReference type="KEGG" id="pbs:Plabr_0428"/>
<dbReference type="Gene3D" id="2.40.30.10">
    <property type="entry name" value="Translation factors"/>
    <property type="match status" value="1"/>
</dbReference>
<dbReference type="GO" id="GO:0000049">
    <property type="term" value="F:tRNA binding"/>
    <property type="evidence" value="ECO:0007669"/>
    <property type="project" value="UniProtKB-KW"/>
</dbReference>